<reference evidence="2 3" key="1">
    <citation type="submission" date="2014-11" db="EMBL/GenBank/DDBJ databases">
        <title>Genetic blueprint of the zoonotic pathogen Toxocara canis.</title>
        <authorList>
            <person name="Zhu X.-Q."/>
            <person name="Korhonen P.K."/>
            <person name="Cai H."/>
            <person name="Young N.D."/>
            <person name="Nejsum P."/>
            <person name="von Samson-Himmelstjerna G."/>
            <person name="Boag P.R."/>
            <person name="Tan P."/>
            <person name="Li Q."/>
            <person name="Min J."/>
            <person name="Yang Y."/>
            <person name="Wang X."/>
            <person name="Fang X."/>
            <person name="Hall R.S."/>
            <person name="Hofmann A."/>
            <person name="Sternberg P.W."/>
            <person name="Jex A.R."/>
            <person name="Gasser R.B."/>
        </authorList>
    </citation>
    <scope>NUCLEOTIDE SEQUENCE [LARGE SCALE GENOMIC DNA]</scope>
    <source>
        <strain evidence="2">PN_DK_2014</strain>
    </source>
</reference>
<keyword evidence="1" id="KW-1133">Transmembrane helix</keyword>
<keyword evidence="3" id="KW-1185">Reference proteome</keyword>
<accession>A0A0B2VYG6</accession>
<proteinExistence type="predicted"/>
<dbReference type="EMBL" id="JPKZ01000618">
    <property type="protein sequence ID" value="KHN86474.1"/>
    <property type="molecule type" value="Genomic_DNA"/>
</dbReference>
<name>A0A0B2VYG6_TOXCA</name>
<feature type="transmembrane region" description="Helical" evidence="1">
    <location>
        <begin position="12"/>
        <end position="30"/>
    </location>
</feature>
<evidence type="ECO:0000256" key="1">
    <source>
        <dbReference type="SAM" id="Phobius"/>
    </source>
</evidence>
<dbReference type="Proteomes" id="UP000031036">
    <property type="component" value="Unassembled WGS sequence"/>
</dbReference>
<evidence type="ECO:0000313" key="2">
    <source>
        <dbReference type="EMBL" id="KHN86474.1"/>
    </source>
</evidence>
<dbReference type="AlphaFoldDB" id="A0A0B2VYG6"/>
<keyword evidence="1" id="KW-0812">Transmembrane</keyword>
<sequence>MSCCIHQDNLKSFILYLFWGLLYSTLAFVTDFRFTYFNESQQKGPFWCLGRVQHSGLFRPKALTYAKMNKVAAWL</sequence>
<gene>
    <name evidence="2" type="ORF">Tcan_13172</name>
</gene>
<keyword evidence="1" id="KW-0472">Membrane</keyword>
<evidence type="ECO:0000313" key="3">
    <source>
        <dbReference type="Proteomes" id="UP000031036"/>
    </source>
</evidence>
<protein>
    <submittedName>
        <fullName evidence="2">Uncharacterized protein</fullName>
    </submittedName>
</protein>
<comment type="caution">
    <text evidence="2">The sequence shown here is derived from an EMBL/GenBank/DDBJ whole genome shotgun (WGS) entry which is preliminary data.</text>
</comment>
<organism evidence="2 3">
    <name type="scientific">Toxocara canis</name>
    <name type="common">Canine roundworm</name>
    <dbReference type="NCBI Taxonomy" id="6265"/>
    <lineage>
        <taxon>Eukaryota</taxon>
        <taxon>Metazoa</taxon>
        <taxon>Ecdysozoa</taxon>
        <taxon>Nematoda</taxon>
        <taxon>Chromadorea</taxon>
        <taxon>Rhabditida</taxon>
        <taxon>Spirurina</taxon>
        <taxon>Ascaridomorpha</taxon>
        <taxon>Ascaridoidea</taxon>
        <taxon>Toxocaridae</taxon>
        <taxon>Toxocara</taxon>
    </lineage>
</organism>